<feature type="compositionally biased region" description="Gly residues" evidence="1">
    <location>
        <begin position="152"/>
        <end position="174"/>
    </location>
</feature>
<feature type="domain" description="Biofilm-associated protein BapA-like prefix-like" evidence="4">
    <location>
        <begin position="1"/>
        <end position="113"/>
    </location>
</feature>
<feature type="compositionally biased region" description="Low complexity" evidence="1">
    <location>
        <begin position="1531"/>
        <end position="1562"/>
    </location>
</feature>
<dbReference type="RefSeq" id="WP_166932831.1">
    <property type="nucleotide sequence ID" value="NZ_VWXC01000004.1"/>
</dbReference>
<feature type="domain" description="Bacterial Ig-like" evidence="3">
    <location>
        <begin position="919"/>
        <end position="996"/>
    </location>
</feature>
<feature type="domain" description="Bacterial Ig-like" evidence="3">
    <location>
        <begin position="3263"/>
        <end position="3348"/>
    </location>
</feature>
<feature type="domain" description="Bacterial Ig-like" evidence="3">
    <location>
        <begin position="4589"/>
        <end position="4668"/>
    </location>
</feature>
<feature type="domain" description="Bacterial Ig-like" evidence="3">
    <location>
        <begin position="3573"/>
        <end position="3656"/>
    </location>
</feature>
<feature type="region of interest" description="Disordered" evidence="1">
    <location>
        <begin position="1617"/>
        <end position="1659"/>
    </location>
</feature>
<feature type="domain" description="Bacterial Ig-like" evidence="3">
    <location>
        <begin position="488"/>
        <end position="585"/>
    </location>
</feature>
<dbReference type="NCBIfam" id="NF033510">
    <property type="entry name" value="Ca_tandemer"/>
    <property type="match status" value="52"/>
</dbReference>
<feature type="domain" description="Bacterial Ig-like" evidence="3">
    <location>
        <begin position="796"/>
        <end position="892"/>
    </location>
</feature>
<feature type="domain" description="Bacterial Ig-like" evidence="3">
    <location>
        <begin position="2646"/>
        <end position="2738"/>
    </location>
</feature>
<feature type="domain" description="Bacterial Ig-like" evidence="3">
    <location>
        <begin position="2252"/>
        <end position="2330"/>
    </location>
</feature>
<dbReference type="Proteomes" id="UP001515780">
    <property type="component" value="Unassembled WGS sequence"/>
</dbReference>
<dbReference type="Pfam" id="PF17936">
    <property type="entry name" value="Big_6"/>
    <property type="match status" value="1"/>
</dbReference>
<feature type="domain" description="Bacterial Ig-like" evidence="3">
    <location>
        <begin position="3170"/>
        <end position="3249"/>
    </location>
</feature>
<feature type="region of interest" description="Disordered" evidence="1">
    <location>
        <begin position="152"/>
        <end position="177"/>
    </location>
</feature>
<feature type="domain" description="Bacterial Ig-like" evidence="3">
    <location>
        <begin position="4488"/>
        <end position="4567"/>
    </location>
</feature>
<dbReference type="InterPro" id="IPR011049">
    <property type="entry name" value="Serralysin-like_metalloprot_C"/>
</dbReference>
<feature type="domain" description="Bacterial Ig-like" evidence="3">
    <location>
        <begin position="2354"/>
        <end position="2432"/>
    </location>
</feature>
<feature type="domain" description="Bacterial Ig-like" evidence="3">
    <location>
        <begin position="3069"/>
        <end position="3146"/>
    </location>
</feature>
<feature type="domain" description="Bacterial Ig-like" evidence="3">
    <location>
        <begin position="1621"/>
        <end position="1712"/>
    </location>
</feature>
<feature type="region of interest" description="Disordered" evidence="1">
    <location>
        <begin position="1524"/>
        <end position="1562"/>
    </location>
</feature>
<feature type="domain" description="Bacterial Ig-like" evidence="3">
    <location>
        <begin position="1216"/>
        <end position="1304"/>
    </location>
</feature>
<feature type="domain" description="Bacterial Ig-like" evidence="3">
    <location>
        <begin position="4688"/>
        <end position="4769"/>
    </location>
</feature>
<feature type="compositionally biased region" description="Polar residues" evidence="1">
    <location>
        <begin position="1620"/>
        <end position="1655"/>
    </location>
</feature>
<dbReference type="Gene3D" id="3.30.420.430">
    <property type="match status" value="27"/>
</dbReference>
<feature type="domain" description="Bacterial Ig-like" evidence="3">
    <location>
        <begin position="3374"/>
        <end position="3451"/>
    </location>
</feature>
<sequence>MNNISITPKGGTVASEVSGSQVNLTAPSVVKLHLNQSDIKSFTRNGNDLVVTTKSGEVVVIHNFYTAAGDSDLVLQDDKGALWWVEDPGSDGFQYVNIDSTEGLLAENTTNDGTIAAFGIGGAALAGLGAMFAGSAGGGGGNAAVSDGSTGGGNNGGGNNGGGNNGGGNNGGGDTTPPAVVTNLVVSDNVGPYQGAITTGSVTDDNTPTLSGNGEVGAIIRVYDGTTLLGSTVVGANGTWSFTSPALADGSHSLTVTATDAAGNTSAASDPITFTVDTTAPEAVSDLNVGNNAGSVVLPIVNGGSTNDTTPLLSGRGEVGSIITIRDGDTVLGSVTVGSNGSWSFTSPELAQGSHTLSITSTDAAGNTSVATTITFTVDTEAPASATGLALSGDADGTATPVTSGGTTDDSTPTLSGNGEVGAVINVYDNNTLIGTAVVGSNGTWSFTTPALSNGAHSLTVTQTDAAGNVSSVSDAFDFNVQAGLPPATTSLEITDDSGSTLVQLTNGASTHDSTPTLSGLAIAGALITLYNGTTEIGSVVAGADGQWSFTPTALADGTYSFHASVTDTDGTVTQTPTIVITIDTVVPDVASGLQLSDNDNGTVQPIASGGATNTTHPVLTGTAEPGSTVTVRDGDTVLGTATVGSNGSWSFTSPTLSEGSHSLTTTVTDPAGNTSAASDPITFTVDTQAPAGASDLVVSDNVGTVTGPLTAGSTTDDSTPTLSGKAEANGIVKVYDGTTLLGSVAADSAGNWSFTTPALSNGAHTLSVTVTDAAGNVSPATTGFGLTVNAGVPPTTSTLQVTDDSGSTLKVLPDGSSTHDKTPVLSGLAAAGDIITLYNGTTLLGSTTAGSDGQWSFTPSTLADGSYSFHAVATDSTGNPTNSVTINITIDSVAPAAAGDLQLSNNNGSTVTPIAAGGTTSDNTPVLSGTAEPGSTVTVRDGDNVLGTATVGSDGNWSFTAPALGEGSHSLTTTVTDAAGNTSPASSPIAVTVDTSPPAAVSDLVVTDNVGDSQGELTSGAVTDDNTPTLSGTGEPNALLSIYDGTTLLGNTTVGVDGTWTFTTPALSNGSHSFTITATDTAGNVGPASPPFIVDIEADLPTASDSLEVIDDNGNTVEQLVDGASTNDPTPVLIGSASPGNIITLYDGSQLLGSTTAGANGQWLFRMGILSDGPHAIHGTITDAAGNITDTLTINITVDTVAPDAVAGLQINNDAGSTSVPITNGSLTNDATPVLSGSAEAGSVVTIRDGNTVLGSVTVGSNGNWSFTTPALGEGSHSLTTTATDAAGNSSPATTPITFTVDTTAPAAVSGLVVTDDAGTSTGALTSGATTDDSTPTLSGTAEAGSIVKVYDGTTLLGSASVGTDGNWSFTPASPLTNGQHNLTTTVTDAAGNVSPASPAFTVNIDAGVPTTNELIVVADDSGSTIVQLTDNSSTHDSTPVLSGQAGAGDLITIYNGTTVLGSVTAGSNGQWNFTPAALTDGTYAFHATATNPTTGAISDTPTINVTIDTVAPAAPTGVGLTNGDGDPIPSGSSTNTTTPTLEGNGEPGGTVTITDGTTVIGTTTVGGDGTWTYTTPPLSDGNHSLTTTVTDPAGNTGPASTPVTVTVDTQPPAAAGNVQLSNDGGTPITSGGSTNDNTPTLSGTAEPGSTVTVSDGGAVLGTATTGSDGTWSYTPTTPLGDGSHSLTTTVTDPAGNTGPASTPVIVTVDTTAPAAATGVLLSNDSSGTAVPITGGTTNDTTPVLSGRAEPGSIVNVSDNGTVIGSTTVGNDGNWSFTPTSPLGDGSHSLTTTVTDPAGNTGAATTPITVTVDTTIPAAPGNVALSNDESGTPVPITSGTATNDATPVLSGSAAAGSTITVSDGGTVLGTVVVGAGGTWSFTPTDPLGEGNHSITATTTSPAGNTSGPSTPIVITVDTTAPAEASGLQLNNDTSGTPVPITAGGTTNDTTPVLSGTAEPGSTVKVSDNGTEIGSVTVGSNGSWSFTPTTPLESGSHSLTTTVTDPAGNTGPETTPITFNVDTTRPDPASGLVLNNDTSGTAVPITNGATNDTTPVLTGSAAVGSTVTVLDGTTVLGTVVVGAGGTWSFTTPALSQGDHSLTTTVTSPAGNVSEASPAITVTVDTQAPAAAGGLQFSTDDGTPIATGGSTSDTTPTLSGTAEPGSTVTISEGNTVLGTVVVGTGGTWSFTPTTALDEGSHSITTVVTDPAGNSSAPTSEVVVIVDSTSPGEVGNLQLSDDSTGVAVPITAGSATNDPTPVLSGTAEAGSIVTVKDNGTTIGTAIVGSDGNWSFTPATALIDGPHSLTTIVTDSTGNAGPESPAFGFSVDTVAPDSANAVVLNNDNGTPTPITSGGATNDTTPVLSGTAEVGTIVTVRDGDTVLGSVQVTNGGAWSFTSPVLSQGSHSLTATVTDAAGNSSAPSTAITFTVDTQAPNTAGAVQLSNDSSGTAVPITAGSVTNDNTPVLSGTAEVGTTVTILDGSNVLGTVVVGTGGTWTFTPTLVLGEGPHSITTTVTDAAGNVSAPSAAIDFTVDSTPPATPVVTSLSNNNGGTAVVFTAGSTTNDSTPVIRGTGEVGATVTIRDGSTVLGTAIVGTNGIWRFEPTTALGQGSHTLTVTATDTAGNSSAPSAGITFNVDTIAPDAISDLVAKDDSGNTLTGVTNDNTPSLSGTAEAGSIIKVYDGTTLIGSTQAGTGGTWNFTTQTLTDGAHTLTATATDTAGNVSAAGNAVTITVDTSVPSTPDFVVTNNDALPTEPVTNNGYTNDNTPVLSGTATANSLVTIYDGNTAIGSVTTNAQGVWSFTADTLNDGAHPLTITVTDSAGNVSPASAVVTINIDTEAPDVAQGVTVNNNEGSTLVPIAADGYTNDTTPQLTGSAEAGSIVRIYDGAGEIGSVLVGSSGNWSFTTDTLDQGVHNLSVTVTDAAGNTSANSPTLTFTVDSEAPDAAQGLTLANNNSGTEVPVTSGSTTNDSTPVLRGTAEANSTIIISDGNTVLGTVIANGSGDWSYSPTLTDGTHNLSVVGQDAAGNTSPISDIVTVTIDTVAPPSVTNLVLTNNIDGAVNIPNGGLTNDNTPVLSGNGEVGSIITISDASGVLGSTTVIAGGTWSFTPPTALADGSHTFSVSASDAAGNVSGTTTISAVIDATPPAAPSAITASNDDGTTPVTITSGSITNDSTPFLSGSGEAGSIIRIYDGTTVLGSTAVGSNGQWSFSVPALDDGAYTLRVTATDVAGNTSEAANTVDFTVDATPPAVPTLVVTNDITSVVVANNGLTNDNTPTLSGSAEANSLVTIYDGTTVIGSTTATGGGTWTFTSPTLTDGSHTLTVTVTDEVGNVSTSAATVVRIDGTPPQPAGDLLLQNNNGSPETTIPNGGTTSDNTPAISGTAEANAIVRVYDGTTLVGSTTAGSDGSWSITTSALSNATHTLNVTVTDAAGNVSAESSVSLTVDNTTPAEVLTFAIYNNANTTPVLVANDGFSNDNTPVLRGTGVAGTTINIIIDGVQVATTTVASNGVWRYETAVEADGPHTYSVSVTNAAGTTGPATTPVEITIDTSTPATVNTSTLVVTDDVGVTGTLNTGDTTDDNTPTFSGTVEANSTVSIYDGTTLLGTATASATNGAWTFTPPEGLSNGNHSFTFTVTDQAGNVSAASSPAFTLNIEAGLPAASGTLVITDDSGSMPVTLADGANTKDNTLVLTGSATANDVITIHDGSGTVLGSVTVGANGQWSFITPTLADGAHAIYVTNLAGNPSSTFNINVDTLAPAAVTDLAAANNNGSTPVAIANNSITNDSTPLLTGNAEANGIVTIYDGNTIVGSTTASATGAWSFISPTLSQGAHTLSVTVTDAAGNVGPRSSTVSFTIDSIAPNASTLVVTNDVSNTTVANGGYTNDTTPTLSGVAEAGSRVSVYDGANLLGTVIAGSNGAWTYTTAVLTQGSHSLSVTVTDAAGNVSGTTSATVIVDNVAPAAVTSLAAANNNGSTPVAIAAGSSTNDNTPALSGTAEAGSVVKIYDGTILLGSVTANATTGAWSYTSTQLSDGSHTINVTATDAAGNTSSNASITFTVVTGAPNPVTGLVVNDNVGTSQGPLTSGASTDDNTPTLSGSATAGNIVVISEGTTVLGSVVVGSGGTWTFTTAALSEGSHPLSVTVRDAAGNTSTATNFTVVVDTVAPATTSLVVTNDNTTAVVPNGGSTNDTTPTLSGVAEANGRVSIYDGTNLLGTAIASGTGAWTFTSTALTQGSHTLNVTVTDAAGNVSGTTSSVVVIDTTPPAAVASLAAANNNGSTPVAIAAGSSTNDNTPAISGTAEAGSVVKVYDGGVLLGSVIAGSNGAWSLTSTTLADGSHTINVTATDAAGNISPNASITFTVDTAAPATVTNLVVTNDVTSTTVPNGGSTNDNTPTLTGTAEANAIVTVYDGTTVLGSTTASGTGAWSFVSPALSNGTHPLSVTVKDAAGNVSPASTPVSVIVDTVAPNASTLVITNDVTNTTVASGGSTNDTTPTLSGTAEVGSLVKIYDGGTQIGSVTVGTNGTWTFTTAVLAQGSHTISVTSTDAAGNVSGSTNATVNIDSVAPTLTLAAANNNGSTPVTINAGTSTNDNTPALSGTTEANSVVRIFDGGVQIGSVTASSTGAWTWTSTTLSEGSHTITATATDAAGNVSNTPSITFTVDTVVPNTVTNLVVTNDVTSTTVPTGGSTNDNTPTLTGTAEANAIVTVYDGTTVLGSTTASGTGAWSFVSPVLSNGSHPLSVTVKDAAGNVSPSSTPVTITVDTVAPNTATLVITNDVTNTTVASGGSTNDTTPTLSGTAEAGGRVTIYDGTTTLGTAIANSSGVWTFTTSTLTQGSHTISVSVTDAAGNVSGRTNATVVIDTTPPAAVTLVAANNNGSTAVTIPNNGVTNDSTPLLSGTGEVGAKVSIYDGSILLGTTTVASNGTWSFISTTLSNGSHTLNVTQTDAAGNVSPNASTVMTIDTVAPNAVTNLVITDDVGASQGPLANGAVTDDATPTLSGTAEANAIVTIYDGTTVLGSVTAGTNGAWTFTTATLSNGTHPLSVTVTDAAGNTSAASATVSITVDTVAPAASTLVITNDITNTTVANGGYTNDSTPTLSGTAEVGSKVSIYDGTTLLGTVTVGSSGAWTYTTTVLTQGSHPINVTVTDPAGNVSGTTSATVIVDSVAPAAVTSLVAANNNGSTAVTIPNNGSTNDNTPLLSGNGEVGAKVSIYDGSTLLGTTTVGSNGTWSFISTTLSNGTHTINVTQTDAAGNISPTASTVMTIDTVAPTASTLTITDDTGTTPVTLANGAYTKDTTPTLSGTAEVGAIVTIYDGATVLGSLTVGSTGAWTYTTAVLANGAHPLTTTVTDAAGNVSTGNTTATVNIDTVAPVAVTNLAINSAGTTVTGNGEVGDTVTVRDANGNSLGTATVGAAGTWSVTLSTAQTTGASLSVIQTDRAGNVSPSTALTGVIRIVATNDTNEVDYSTTTQTVNNGTTSVSHAALATVNLGTLLGVGVLSNGNAYTFSVGTGDTRTVTLHGSVGGISLISTYSLYLYQQNSDGSWTLKSVTSNYLSTGLLSLGTQTGANVTYSGLGSGTYAVVIGSSGGIALLPSTTITTVTDTTLDAVTVSSTVTGNLLTNDTSSVSGTVPTGTAVTTVSGSAVAATGNTVINTTYGTLTIDSHGNYTYVLKAGLDVSTLPTTDTFTYSVRDSSGAVTSASLTVTLHNGAATSLTVNSLLAETTSTGDHDASGSIYGDSTTHTGTLSITNENGDVTTVHSVGTTSIAGDYGVLSIAANGSYTYTLNAGVDGQSLLHKEVFSYTLAATDGTITTHSFTIDLHPTITGTAGADTITGGAYNDTITTGAGADTLVYHLLASADSTGGNGHDTWTDFNVAQGDKIDISNLLIGWNDSTSNINDFVKVDHTSDGNTVLSIDRDGTGTGYSSTQLITLEGVNVSLEELLQQPHQTHTA</sequence>
<dbReference type="NCBIfam" id="TIGR01965">
    <property type="entry name" value="VCBS_repeat"/>
    <property type="match status" value="1"/>
</dbReference>
<feature type="region of interest" description="Disordered" evidence="1">
    <location>
        <begin position="1943"/>
        <end position="1969"/>
    </location>
</feature>
<feature type="domain" description="Bacterial Ig-like" evidence="3">
    <location>
        <begin position="4788"/>
        <end position="4868"/>
    </location>
</feature>
<feature type="compositionally biased region" description="Polar residues" evidence="1">
    <location>
        <begin position="1893"/>
        <end position="1909"/>
    </location>
</feature>
<accession>A0ABX0RPZ7</accession>
<evidence type="ECO:0000313" key="6">
    <source>
        <dbReference type="Proteomes" id="UP001515780"/>
    </source>
</evidence>
<feature type="domain" description="Bacterial Ig" evidence="2">
    <location>
        <begin position="5377"/>
        <end position="5456"/>
    </location>
</feature>
<feature type="domain" description="Bacterial Ig-like" evidence="3">
    <location>
        <begin position="405"/>
        <end position="481"/>
    </location>
</feature>
<dbReference type="InterPro" id="IPR019960">
    <property type="entry name" value="T1SS_VCA0849"/>
</dbReference>
<dbReference type="Pfam" id="PF19077">
    <property type="entry name" value="Big_13"/>
    <property type="match status" value="51"/>
</dbReference>
<dbReference type="Gene3D" id="2.60.40.10">
    <property type="entry name" value="Immunoglobulins"/>
    <property type="match status" value="24"/>
</dbReference>
<feature type="domain" description="Bacterial Ig-like" evidence="3">
    <location>
        <begin position="1125"/>
        <end position="1201"/>
    </location>
</feature>
<feature type="domain" description="Bacterial Ig-like" evidence="3">
    <location>
        <begin position="4889"/>
        <end position="4969"/>
    </location>
</feature>
<dbReference type="EMBL" id="VWXC01000004">
    <property type="protein sequence ID" value="NIG18543.1"/>
    <property type="molecule type" value="Genomic_DNA"/>
</dbReference>
<feature type="domain" description="Bacterial Ig-like" evidence="3">
    <location>
        <begin position="2968"/>
        <end position="3045"/>
    </location>
</feature>
<feature type="region of interest" description="Disordered" evidence="1">
    <location>
        <begin position="2132"/>
        <end position="2163"/>
    </location>
</feature>
<evidence type="ECO:0000259" key="3">
    <source>
        <dbReference type="Pfam" id="PF19077"/>
    </source>
</evidence>
<feature type="domain" description="Bacterial Ig-like" evidence="3">
    <location>
        <begin position="4388"/>
        <end position="4469"/>
    </location>
</feature>
<feature type="domain" description="Bacterial Ig-like" evidence="3">
    <location>
        <begin position="304"/>
        <end position="380"/>
    </location>
</feature>
<feature type="domain" description="Bacterial Ig-like" evidence="3">
    <location>
        <begin position="1726"/>
        <end position="1815"/>
    </location>
</feature>
<name>A0ABX0RPZ7_9GAMM</name>
<feature type="domain" description="Bacterial Ig-like" evidence="3">
    <location>
        <begin position="3474"/>
        <end position="3554"/>
    </location>
</feature>
<feature type="domain" description="Bacterial Ig-like" evidence="3">
    <location>
        <begin position="1314"/>
        <end position="1407"/>
    </location>
</feature>
<feature type="region of interest" description="Disordered" evidence="1">
    <location>
        <begin position="1734"/>
        <end position="1760"/>
    </location>
</feature>
<feature type="domain" description="Bacterial Ig-like" evidence="3">
    <location>
        <begin position="2760"/>
        <end position="2840"/>
    </location>
</feature>
<feature type="compositionally biased region" description="Polar residues" evidence="1">
    <location>
        <begin position="1583"/>
        <end position="1592"/>
    </location>
</feature>
<feature type="compositionally biased region" description="Low complexity" evidence="1">
    <location>
        <begin position="400"/>
        <end position="414"/>
    </location>
</feature>
<feature type="domain" description="Bacterial Ig-like" evidence="3">
    <location>
        <begin position="702"/>
        <end position="789"/>
    </location>
</feature>
<organism evidence="5 6">
    <name type="scientific">Candidatus Pantoea communis</name>
    <dbReference type="NCBI Taxonomy" id="2608354"/>
    <lineage>
        <taxon>Bacteria</taxon>
        <taxon>Pseudomonadati</taxon>
        <taxon>Pseudomonadota</taxon>
        <taxon>Gammaproteobacteria</taxon>
        <taxon>Enterobacterales</taxon>
        <taxon>Erwiniaceae</taxon>
        <taxon>Pantoea</taxon>
    </lineage>
</organism>
<feature type="domain" description="Bacterial Ig-like" evidence="3">
    <location>
        <begin position="3768"/>
        <end position="3862"/>
    </location>
</feature>
<proteinExistence type="predicted"/>
<dbReference type="Pfam" id="PF22783">
    <property type="entry name" value="BapA_N"/>
    <property type="match status" value="1"/>
</dbReference>
<feature type="domain" description="Bacterial Ig-like" evidence="3">
    <location>
        <begin position="1840"/>
        <end position="1919"/>
    </location>
</feature>
<feature type="domain" description="Bacterial Ig-like" evidence="3">
    <location>
        <begin position="1419"/>
        <end position="1511"/>
    </location>
</feature>
<feature type="domain" description="Bacterial Ig-like" evidence="3">
    <location>
        <begin position="1945"/>
        <end position="2023"/>
    </location>
</feature>
<feature type="region of interest" description="Disordered" evidence="1">
    <location>
        <begin position="1990"/>
        <end position="2017"/>
    </location>
</feature>
<dbReference type="InterPro" id="IPR010221">
    <property type="entry name" value="VCBS_dom"/>
</dbReference>
<feature type="domain" description="Bacterial Ig-like" evidence="3">
    <location>
        <begin position="4292"/>
        <end position="4368"/>
    </location>
</feature>
<feature type="region of interest" description="Disordered" evidence="1">
    <location>
        <begin position="1885"/>
        <end position="1909"/>
    </location>
</feature>
<feature type="region of interest" description="Disordered" evidence="1">
    <location>
        <begin position="4079"/>
        <end position="4098"/>
    </location>
</feature>
<dbReference type="InterPro" id="IPR013783">
    <property type="entry name" value="Ig-like_fold"/>
</dbReference>
<feature type="region of interest" description="Disordered" evidence="1">
    <location>
        <begin position="388"/>
        <end position="416"/>
    </location>
</feature>
<feature type="domain" description="Bacterial Ig-like" evidence="3">
    <location>
        <begin position="3670"/>
        <end position="3760"/>
    </location>
</feature>
<feature type="domain" description="Bacterial Ig-like" evidence="3">
    <location>
        <begin position="4088"/>
        <end position="4167"/>
    </location>
</feature>
<feature type="domain" description="Bacterial Ig-like" evidence="3">
    <location>
        <begin position="2562"/>
        <end position="2640"/>
    </location>
</feature>
<evidence type="ECO:0000259" key="2">
    <source>
        <dbReference type="Pfam" id="PF17936"/>
    </source>
</evidence>
<feature type="domain" description="Bacterial Ig-like" evidence="3">
    <location>
        <begin position="2037"/>
        <end position="2125"/>
    </location>
</feature>
<feature type="domain" description="Bacterial Ig-like" evidence="3">
    <location>
        <begin position="610"/>
        <end position="688"/>
    </location>
</feature>
<feature type="domain" description="Bacterial Ig-like" evidence="3">
    <location>
        <begin position="3988"/>
        <end position="4063"/>
    </location>
</feature>
<dbReference type="InterPro" id="IPR041498">
    <property type="entry name" value="Big_6"/>
</dbReference>
<feature type="domain" description="Bacterial Ig-like" evidence="3">
    <location>
        <begin position="1007"/>
        <end position="1096"/>
    </location>
</feature>
<keyword evidence="6" id="KW-1185">Reference proteome</keyword>
<protein>
    <submittedName>
        <fullName evidence="5">BapA prefix-like domain-containing protein</fullName>
    </submittedName>
</protein>
<reference evidence="5 6" key="1">
    <citation type="journal article" date="2019" name="bioRxiv">
        <title>Bacteria contribute to plant secondary compound degradation in a generalist herbivore system.</title>
        <authorList>
            <person name="Francoeur C.B."/>
            <person name="Khadempour L."/>
            <person name="Moreira-Soto R.D."/>
            <person name="Gotting K."/>
            <person name="Book A.J."/>
            <person name="Pinto-Tomas A.A."/>
            <person name="Keefover-Ring K."/>
            <person name="Currie C.R."/>
        </authorList>
    </citation>
    <scope>NUCLEOTIDE SEQUENCE [LARGE SCALE GENOMIC DNA]</scope>
    <source>
        <strain evidence="5">Al-1710</strain>
    </source>
</reference>
<evidence type="ECO:0000256" key="1">
    <source>
        <dbReference type="SAM" id="MobiDB-lite"/>
    </source>
</evidence>
<dbReference type="NCBIfam" id="TIGR03661">
    <property type="entry name" value="T1SS_VCA0849"/>
    <property type="match status" value="1"/>
</dbReference>
<dbReference type="InterPro" id="IPR048051">
    <property type="entry name" value="BapA-like_prefix-like"/>
</dbReference>
<feature type="domain" description="Bacterial Ig-like" evidence="3">
    <location>
        <begin position="195"/>
        <end position="278"/>
    </location>
</feature>
<feature type="compositionally biased region" description="Polar residues" evidence="1">
    <location>
        <begin position="1990"/>
        <end position="2004"/>
    </location>
</feature>
<feature type="domain" description="Bacterial Ig-like" evidence="3">
    <location>
        <begin position="2457"/>
        <end position="2535"/>
    </location>
</feature>
<feature type="domain" description="Bacterial Ig-like" evidence="3">
    <location>
        <begin position="2141"/>
        <end position="2225"/>
    </location>
</feature>
<evidence type="ECO:0000313" key="5">
    <source>
        <dbReference type="EMBL" id="NIG18543.1"/>
    </source>
</evidence>
<comment type="caution">
    <text evidence="5">The sequence shown here is derived from an EMBL/GenBank/DDBJ whole genome shotgun (WGS) entry which is preliminary data.</text>
</comment>
<dbReference type="SUPFAM" id="SSF51120">
    <property type="entry name" value="beta-Roll"/>
    <property type="match status" value="1"/>
</dbReference>
<feature type="compositionally biased region" description="Polar residues" evidence="1">
    <location>
        <begin position="1944"/>
        <end position="1954"/>
    </location>
</feature>
<feature type="region of interest" description="Disordered" evidence="1">
    <location>
        <begin position="1576"/>
        <end position="1602"/>
    </location>
</feature>
<feature type="domain" description="Bacterial Ig-like" evidence="3">
    <location>
        <begin position="4988"/>
        <end position="5072"/>
    </location>
</feature>
<gene>
    <name evidence="5" type="ORF">F3J37_07565</name>
</gene>
<dbReference type="InterPro" id="IPR044016">
    <property type="entry name" value="Big_13"/>
</dbReference>
<feature type="region of interest" description="Disordered" evidence="1">
    <location>
        <begin position="2954"/>
        <end position="2978"/>
    </location>
</feature>
<feature type="domain" description="Bacterial Ig-like" evidence="3">
    <location>
        <begin position="2864"/>
        <end position="2942"/>
    </location>
</feature>
<dbReference type="NCBIfam" id="NF033677">
    <property type="entry name" value="biofilm_BapA_N"/>
    <property type="match status" value="1"/>
</dbReference>
<feature type="domain" description="Bacterial Ig-like" evidence="3">
    <location>
        <begin position="5088"/>
        <end position="5170"/>
    </location>
</feature>
<feature type="domain" description="Bacterial Ig-like" evidence="3">
    <location>
        <begin position="3876"/>
        <end position="3962"/>
    </location>
</feature>
<feature type="domain" description="Bacterial Ig-like" evidence="3">
    <location>
        <begin position="4177"/>
        <end position="4266"/>
    </location>
</feature>
<feature type="compositionally biased region" description="Polar residues" evidence="1">
    <location>
        <begin position="1734"/>
        <end position="1745"/>
    </location>
</feature>
<feature type="domain" description="Bacterial Ig-like" evidence="3">
    <location>
        <begin position="5280"/>
        <end position="5375"/>
    </location>
</feature>
<feature type="domain" description="Bacterial Ig-like" evidence="3">
    <location>
        <begin position="1535"/>
        <end position="1611"/>
    </location>
</feature>
<feature type="domain" description="Bacterial Ig-like" evidence="3">
    <location>
        <begin position="5193"/>
        <end position="5273"/>
    </location>
</feature>
<feature type="compositionally biased region" description="Polar residues" evidence="1">
    <location>
        <begin position="2147"/>
        <end position="2163"/>
    </location>
</feature>
<feature type="compositionally biased region" description="Polar residues" evidence="1">
    <location>
        <begin position="2954"/>
        <end position="2975"/>
    </location>
</feature>
<evidence type="ECO:0000259" key="4">
    <source>
        <dbReference type="Pfam" id="PF22783"/>
    </source>
</evidence>